<dbReference type="AlphaFoldDB" id="A0A381XYP8"/>
<dbReference type="InterPro" id="IPR015943">
    <property type="entry name" value="WD40/YVTN_repeat-like_dom_sf"/>
</dbReference>
<accession>A0A381XYP8</accession>
<reference evidence="1" key="1">
    <citation type="submission" date="2018-05" db="EMBL/GenBank/DDBJ databases">
        <authorList>
            <person name="Lanie J.A."/>
            <person name="Ng W.-L."/>
            <person name="Kazmierczak K.M."/>
            <person name="Andrzejewski T.M."/>
            <person name="Davidsen T.M."/>
            <person name="Wayne K.J."/>
            <person name="Tettelin H."/>
            <person name="Glass J.I."/>
            <person name="Rusch D."/>
            <person name="Podicherti R."/>
            <person name="Tsui H.-C.T."/>
            <person name="Winkler M.E."/>
        </authorList>
    </citation>
    <scope>NUCLEOTIDE SEQUENCE</scope>
</reference>
<evidence type="ECO:0008006" key="2">
    <source>
        <dbReference type="Google" id="ProtNLM"/>
    </source>
</evidence>
<dbReference type="EMBL" id="UINC01016702">
    <property type="protein sequence ID" value="SVA69343.1"/>
    <property type="molecule type" value="Genomic_DNA"/>
</dbReference>
<feature type="non-terminal residue" evidence="1">
    <location>
        <position position="213"/>
    </location>
</feature>
<name>A0A381XYP8_9ZZZZ</name>
<gene>
    <name evidence="1" type="ORF">METZ01_LOCUS122197</name>
</gene>
<dbReference type="Gene3D" id="2.130.10.10">
    <property type="entry name" value="YVTN repeat-like/Quinoprotein amine dehydrogenase"/>
    <property type="match status" value="1"/>
</dbReference>
<protein>
    <recommendedName>
        <fullName evidence="2">Sortilin N-terminal domain-containing protein</fullName>
    </recommendedName>
</protein>
<evidence type="ECO:0000313" key="1">
    <source>
        <dbReference type="EMBL" id="SVA69343.1"/>
    </source>
</evidence>
<proteinExistence type="predicted"/>
<organism evidence="1">
    <name type="scientific">marine metagenome</name>
    <dbReference type="NCBI Taxonomy" id="408172"/>
    <lineage>
        <taxon>unclassified sequences</taxon>
        <taxon>metagenomes</taxon>
        <taxon>ecological metagenomes</taxon>
    </lineage>
</organism>
<dbReference type="SUPFAM" id="SSF110296">
    <property type="entry name" value="Oligoxyloglucan reducing end-specific cellobiohydrolase"/>
    <property type="match status" value="1"/>
</dbReference>
<sequence>MTFPSRQIGLHPIQMMQYFQQTFPSLILQTRDVRLWVIALFITMTSFIPVVSQEIQDPAQLITEGVVFREVGPAIMGGRISDIAVNPDNPANIFVGFATAGLWKTTSDGMAWEPKFDNQVTASVGAVSITPSNPNVVWVGTGEPQNRQSSPYGYGVFKSVDGGDTWVSTGLSQTRHIGRIIVHPQDPDVVFVAAVGHLWGANDERGVFKTTDG</sequence>